<organism evidence="8 9">
    <name type="scientific">Plesiocystis pacifica SIR-1</name>
    <dbReference type="NCBI Taxonomy" id="391625"/>
    <lineage>
        <taxon>Bacteria</taxon>
        <taxon>Pseudomonadati</taxon>
        <taxon>Myxococcota</taxon>
        <taxon>Polyangia</taxon>
        <taxon>Nannocystales</taxon>
        <taxon>Nannocystaceae</taxon>
        <taxon>Plesiocystis</taxon>
    </lineage>
</organism>
<keyword evidence="3" id="KW-0488">Methylation</keyword>
<dbReference type="PANTHER" id="PTHR39583:SF2">
    <property type="entry name" value="TYPE II SECRETION SYSTEM PROTEIN J"/>
    <property type="match status" value="1"/>
</dbReference>
<keyword evidence="2" id="KW-1003">Cell membrane</keyword>
<dbReference type="Pfam" id="PF11612">
    <property type="entry name" value="T2SSJ"/>
    <property type="match status" value="1"/>
</dbReference>
<dbReference type="eggNOG" id="COG4795">
    <property type="taxonomic scope" value="Bacteria"/>
</dbReference>
<dbReference type="InterPro" id="IPR045584">
    <property type="entry name" value="Pilin-like"/>
</dbReference>
<dbReference type="InterPro" id="IPR010055">
    <property type="entry name" value="T2SS_protein-GspJ"/>
</dbReference>
<evidence type="ECO:0000256" key="5">
    <source>
        <dbReference type="ARBA" id="ARBA00022692"/>
    </source>
</evidence>
<dbReference type="GO" id="GO:0005886">
    <property type="term" value="C:plasma membrane"/>
    <property type="evidence" value="ECO:0007669"/>
    <property type="project" value="UniProtKB-SubCell"/>
</dbReference>
<comment type="subcellular location">
    <subcellularLocation>
        <location evidence="1">Cell inner membrane</location>
        <topology evidence="1">Single-pass membrane protein</topology>
    </subcellularLocation>
</comment>
<evidence type="ECO:0008006" key="10">
    <source>
        <dbReference type="Google" id="ProtNLM"/>
    </source>
</evidence>
<gene>
    <name evidence="8" type="ORF">PPSIR1_25836</name>
</gene>
<reference evidence="8 9" key="1">
    <citation type="submission" date="2007-06" db="EMBL/GenBank/DDBJ databases">
        <authorList>
            <person name="Shimkets L."/>
            <person name="Ferriera S."/>
            <person name="Johnson J."/>
            <person name="Kravitz S."/>
            <person name="Beeson K."/>
            <person name="Sutton G."/>
            <person name="Rogers Y.-H."/>
            <person name="Friedman R."/>
            <person name="Frazier M."/>
            <person name="Venter J.C."/>
        </authorList>
    </citation>
    <scope>NUCLEOTIDE SEQUENCE [LARGE SCALE GENOMIC DNA]</scope>
    <source>
        <strain evidence="8 9">SIR-1</strain>
    </source>
</reference>
<evidence type="ECO:0000256" key="2">
    <source>
        <dbReference type="ARBA" id="ARBA00022475"/>
    </source>
</evidence>
<accession>A6FZI1</accession>
<dbReference type="STRING" id="391625.PPSIR1_25836"/>
<dbReference type="Proteomes" id="UP000005801">
    <property type="component" value="Unassembled WGS sequence"/>
</dbReference>
<evidence type="ECO:0000256" key="7">
    <source>
        <dbReference type="ARBA" id="ARBA00023136"/>
    </source>
</evidence>
<keyword evidence="5" id="KW-0812">Transmembrane</keyword>
<protein>
    <recommendedName>
        <fullName evidence="10">Type II secretion system protein J</fullName>
    </recommendedName>
</protein>
<keyword evidence="6" id="KW-1133">Transmembrane helix</keyword>
<comment type="caution">
    <text evidence="8">The sequence shown here is derived from an EMBL/GenBank/DDBJ whole genome shotgun (WGS) entry which is preliminary data.</text>
</comment>
<dbReference type="AlphaFoldDB" id="A6FZI1"/>
<evidence type="ECO:0000256" key="6">
    <source>
        <dbReference type="ARBA" id="ARBA00022989"/>
    </source>
</evidence>
<dbReference type="EMBL" id="ABCS01000006">
    <property type="protein sequence ID" value="EDM81065.1"/>
    <property type="molecule type" value="Genomic_DNA"/>
</dbReference>
<keyword evidence="9" id="KW-1185">Reference proteome</keyword>
<keyword evidence="7" id="KW-0472">Membrane</keyword>
<name>A6FZI1_9BACT</name>
<sequence>MTLIEVLVAMAIVTMMMVSVWSSFSSTVRAMEETEKIQDRYAMIRNTMDRMSSEVSMAYLSFNRPQEETRHFTLFEGRGSADGDSLTFSSFAHLRIRRDSNESDQTVIQYFLGPDEDDSSRTHLYRRETTRLTGDLPEDLRRYAPAYVLCEDVESLEFRYWDPADQDWRDEWRTTSNDEQPDRMPPRIEIKLGVRNEQTEETEYFVTQAVIIMQEKIDLEK</sequence>
<evidence type="ECO:0000313" key="8">
    <source>
        <dbReference type="EMBL" id="EDM81065.1"/>
    </source>
</evidence>
<dbReference type="PANTHER" id="PTHR39583">
    <property type="entry name" value="TYPE II SECRETION SYSTEM PROTEIN J-RELATED"/>
    <property type="match status" value="1"/>
</dbReference>
<evidence type="ECO:0000256" key="3">
    <source>
        <dbReference type="ARBA" id="ARBA00022481"/>
    </source>
</evidence>
<keyword evidence="4" id="KW-0997">Cell inner membrane</keyword>
<evidence type="ECO:0000256" key="1">
    <source>
        <dbReference type="ARBA" id="ARBA00004377"/>
    </source>
</evidence>
<dbReference type="InterPro" id="IPR051621">
    <property type="entry name" value="T2SS_protein_J"/>
</dbReference>
<proteinExistence type="predicted"/>
<evidence type="ECO:0000256" key="4">
    <source>
        <dbReference type="ARBA" id="ARBA00022519"/>
    </source>
</evidence>
<dbReference type="SUPFAM" id="SSF54523">
    <property type="entry name" value="Pili subunits"/>
    <property type="match status" value="1"/>
</dbReference>
<evidence type="ECO:0000313" key="9">
    <source>
        <dbReference type="Proteomes" id="UP000005801"/>
    </source>
</evidence>